<name>A0ACC8DLC6_MANES</name>
<sequence length="70" mass="8153">MANMCPRKNAWPKLVRKNRDSAVSIIEKENKNVNAIVLKDGMPVTKDFRCNRVWIWVNKNKMVIRVLTIG</sequence>
<proteinExistence type="predicted"/>
<dbReference type="Proteomes" id="UP000091857">
    <property type="component" value="Chromosome 5"/>
</dbReference>
<comment type="caution">
    <text evidence="1">The sequence shown here is derived from an EMBL/GenBank/DDBJ whole genome shotgun (WGS) entry which is preliminary data.</text>
</comment>
<evidence type="ECO:0000313" key="1">
    <source>
        <dbReference type="EMBL" id="OAY49878.2"/>
    </source>
</evidence>
<organism evidence="1 2">
    <name type="scientific">Manihot esculenta</name>
    <name type="common">Cassava</name>
    <name type="synonym">Jatropha manihot</name>
    <dbReference type="NCBI Taxonomy" id="3983"/>
    <lineage>
        <taxon>Eukaryota</taxon>
        <taxon>Viridiplantae</taxon>
        <taxon>Streptophyta</taxon>
        <taxon>Embryophyta</taxon>
        <taxon>Tracheophyta</taxon>
        <taxon>Spermatophyta</taxon>
        <taxon>Magnoliopsida</taxon>
        <taxon>eudicotyledons</taxon>
        <taxon>Gunneridae</taxon>
        <taxon>Pentapetalae</taxon>
        <taxon>rosids</taxon>
        <taxon>fabids</taxon>
        <taxon>Malpighiales</taxon>
        <taxon>Euphorbiaceae</taxon>
        <taxon>Crotonoideae</taxon>
        <taxon>Manihoteae</taxon>
        <taxon>Manihot</taxon>
    </lineage>
</organism>
<keyword evidence="2" id="KW-1185">Reference proteome</keyword>
<dbReference type="EMBL" id="CM004391">
    <property type="protein sequence ID" value="OAY49878.2"/>
    <property type="molecule type" value="Genomic_DNA"/>
</dbReference>
<accession>A0ACC8DLC6</accession>
<evidence type="ECO:0000313" key="2">
    <source>
        <dbReference type="Proteomes" id="UP000091857"/>
    </source>
</evidence>
<reference evidence="2" key="1">
    <citation type="journal article" date="2016" name="Nat. Biotechnol.">
        <title>Sequencing wild and cultivated cassava and related species reveals extensive interspecific hybridization and genetic diversity.</title>
        <authorList>
            <person name="Bredeson J.V."/>
            <person name="Lyons J.B."/>
            <person name="Prochnik S.E."/>
            <person name="Wu G.A."/>
            <person name="Ha C.M."/>
            <person name="Edsinger-Gonzales E."/>
            <person name="Grimwood J."/>
            <person name="Schmutz J."/>
            <person name="Rabbi I.Y."/>
            <person name="Egesi C."/>
            <person name="Nauluvula P."/>
            <person name="Lebot V."/>
            <person name="Ndunguru J."/>
            <person name="Mkamilo G."/>
            <person name="Bart R.S."/>
            <person name="Setter T.L."/>
            <person name="Gleadow R.M."/>
            <person name="Kulakow P."/>
            <person name="Ferguson M.E."/>
            <person name="Rounsley S."/>
            <person name="Rokhsar D.S."/>
        </authorList>
    </citation>
    <scope>NUCLEOTIDE SEQUENCE [LARGE SCALE GENOMIC DNA]</scope>
    <source>
        <strain evidence="2">cv. AM560-2</strain>
    </source>
</reference>
<protein>
    <submittedName>
        <fullName evidence="1">Uncharacterized protein</fullName>
    </submittedName>
</protein>
<gene>
    <name evidence="1" type="ORF">MANES_05G086318v8</name>
</gene>